<evidence type="ECO:0000313" key="3">
    <source>
        <dbReference type="Proteomes" id="UP001595843"/>
    </source>
</evidence>
<accession>A0ABV8JIU4</accession>
<gene>
    <name evidence="2" type="ORF">ACFOUO_12960</name>
</gene>
<keyword evidence="3" id="KW-1185">Reference proteome</keyword>
<proteinExistence type="predicted"/>
<evidence type="ECO:0000313" key="2">
    <source>
        <dbReference type="EMBL" id="MFC4077710.1"/>
    </source>
</evidence>
<evidence type="ECO:0000256" key="1">
    <source>
        <dbReference type="SAM" id="MobiDB-lite"/>
    </source>
</evidence>
<comment type="caution">
    <text evidence="2">The sequence shown here is derived from an EMBL/GenBank/DDBJ whole genome shotgun (WGS) entry which is preliminary data.</text>
</comment>
<organism evidence="2 3">
    <name type="scientific">Salinithrix halophila</name>
    <dbReference type="NCBI Taxonomy" id="1485204"/>
    <lineage>
        <taxon>Bacteria</taxon>
        <taxon>Bacillati</taxon>
        <taxon>Bacillota</taxon>
        <taxon>Bacilli</taxon>
        <taxon>Bacillales</taxon>
        <taxon>Thermoactinomycetaceae</taxon>
        <taxon>Salinithrix</taxon>
    </lineage>
</organism>
<sequence>MDQENQKEKKTKETADEAAYLQKQVYDGPLSAMEKEGRLKEYPSERKDKGGG</sequence>
<dbReference type="RefSeq" id="WP_380705515.1">
    <property type="nucleotide sequence ID" value="NZ_JBHSAP010000015.1"/>
</dbReference>
<feature type="region of interest" description="Disordered" evidence="1">
    <location>
        <begin position="1"/>
        <end position="52"/>
    </location>
</feature>
<protein>
    <recommendedName>
        <fullName evidence="4">YfhE-like protein</fullName>
    </recommendedName>
</protein>
<dbReference type="Proteomes" id="UP001595843">
    <property type="component" value="Unassembled WGS sequence"/>
</dbReference>
<feature type="compositionally biased region" description="Basic and acidic residues" evidence="1">
    <location>
        <begin position="1"/>
        <end position="15"/>
    </location>
</feature>
<name>A0ABV8JIU4_9BACL</name>
<feature type="compositionally biased region" description="Basic and acidic residues" evidence="1">
    <location>
        <begin position="33"/>
        <end position="52"/>
    </location>
</feature>
<dbReference type="EMBL" id="JBHSAP010000015">
    <property type="protein sequence ID" value="MFC4077710.1"/>
    <property type="molecule type" value="Genomic_DNA"/>
</dbReference>
<evidence type="ECO:0008006" key="4">
    <source>
        <dbReference type="Google" id="ProtNLM"/>
    </source>
</evidence>
<reference evidence="3" key="1">
    <citation type="journal article" date="2019" name="Int. J. Syst. Evol. Microbiol.">
        <title>The Global Catalogue of Microorganisms (GCM) 10K type strain sequencing project: providing services to taxonomists for standard genome sequencing and annotation.</title>
        <authorList>
            <consortium name="The Broad Institute Genomics Platform"/>
            <consortium name="The Broad Institute Genome Sequencing Center for Infectious Disease"/>
            <person name="Wu L."/>
            <person name="Ma J."/>
        </authorList>
    </citation>
    <scope>NUCLEOTIDE SEQUENCE [LARGE SCALE GENOMIC DNA]</scope>
    <source>
        <strain evidence="3">IBRC-M 10813</strain>
    </source>
</reference>